<dbReference type="AlphaFoldDB" id="A0A8E0RW34"/>
<dbReference type="PANTHER" id="PTHR43715:SF1">
    <property type="entry name" value="GDP-MANNOSE 4,6 DEHYDRATASE"/>
    <property type="match status" value="1"/>
</dbReference>
<dbReference type="Gene3D" id="3.90.25.10">
    <property type="entry name" value="UDP-galactose 4-epimerase, domain 1"/>
    <property type="match status" value="1"/>
</dbReference>
<feature type="domain" description="NAD(P)-binding" evidence="4">
    <location>
        <begin position="1"/>
        <end position="72"/>
    </location>
</feature>
<evidence type="ECO:0000313" key="6">
    <source>
        <dbReference type="Proteomes" id="UP000728185"/>
    </source>
</evidence>
<keyword evidence="6" id="KW-1185">Reference proteome</keyword>
<comment type="caution">
    <text evidence="5">The sequence shown here is derived from an EMBL/GenBank/DDBJ whole genome shotgun (WGS) entry which is preliminary data.</text>
</comment>
<evidence type="ECO:0000313" key="5">
    <source>
        <dbReference type="EMBL" id="KAA0189540.1"/>
    </source>
</evidence>
<dbReference type="InterPro" id="IPR016040">
    <property type="entry name" value="NAD(P)-bd_dom"/>
</dbReference>
<keyword evidence="2" id="KW-0456">Lyase</keyword>
<sequence>MWLMLQQNTPEDFVIASGEKHSVREFTNLAFAHVGIQLRWEGTGLNEVGIDSATGVVRVRVSERYFRPAEVVSHFYQLFFVCHSFFSWPQFFRYKNGYTISFCLILLSLQLLFRC</sequence>
<dbReference type="Proteomes" id="UP000728185">
    <property type="component" value="Unassembled WGS sequence"/>
</dbReference>
<accession>A0A8E0RW34</accession>
<dbReference type="InterPro" id="IPR006368">
    <property type="entry name" value="GDP_Man_deHydtase"/>
</dbReference>
<evidence type="ECO:0000256" key="2">
    <source>
        <dbReference type="ARBA" id="ARBA00023239"/>
    </source>
</evidence>
<evidence type="ECO:0000256" key="1">
    <source>
        <dbReference type="ARBA" id="ARBA00004912"/>
    </source>
</evidence>
<gene>
    <name evidence="5" type="ORF">FBUS_10878</name>
</gene>
<protein>
    <recommendedName>
        <fullName evidence="3">GDP-D-mannose dehydratase</fullName>
    </recommendedName>
</protein>
<proteinExistence type="predicted"/>
<organism evidence="5 6">
    <name type="scientific">Fasciolopsis buskii</name>
    <dbReference type="NCBI Taxonomy" id="27845"/>
    <lineage>
        <taxon>Eukaryota</taxon>
        <taxon>Metazoa</taxon>
        <taxon>Spiralia</taxon>
        <taxon>Lophotrochozoa</taxon>
        <taxon>Platyhelminthes</taxon>
        <taxon>Trematoda</taxon>
        <taxon>Digenea</taxon>
        <taxon>Plagiorchiida</taxon>
        <taxon>Echinostomata</taxon>
        <taxon>Echinostomatoidea</taxon>
        <taxon>Fasciolidae</taxon>
        <taxon>Fasciolopsis</taxon>
    </lineage>
</organism>
<dbReference type="UniPathway" id="UPA00128">
    <property type="reaction ID" value="UER00190"/>
</dbReference>
<dbReference type="PANTHER" id="PTHR43715">
    <property type="entry name" value="GDP-MANNOSE 4,6-DEHYDRATASE"/>
    <property type="match status" value="1"/>
</dbReference>
<reference evidence="5" key="1">
    <citation type="submission" date="2019-05" db="EMBL/GenBank/DDBJ databases">
        <title>Annotation for the trematode Fasciolopsis buski.</title>
        <authorList>
            <person name="Choi Y.-J."/>
        </authorList>
    </citation>
    <scope>NUCLEOTIDE SEQUENCE</scope>
    <source>
        <strain evidence="5">HT</strain>
        <tissue evidence="5">Whole worm</tissue>
    </source>
</reference>
<evidence type="ECO:0000256" key="3">
    <source>
        <dbReference type="ARBA" id="ARBA00031085"/>
    </source>
</evidence>
<dbReference type="Gene3D" id="3.40.50.720">
    <property type="entry name" value="NAD(P)-binding Rossmann-like Domain"/>
    <property type="match status" value="1"/>
</dbReference>
<comment type="pathway">
    <text evidence="1">Nucleotide-sugar biosynthesis; GDP-L-fucose biosynthesis via de novo pathway; GDP-L-fucose from GDP-alpha-D-mannose: step 1/2.</text>
</comment>
<dbReference type="OrthoDB" id="10253554at2759"/>
<evidence type="ECO:0000259" key="4">
    <source>
        <dbReference type="Pfam" id="PF16363"/>
    </source>
</evidence>
<dbReference type="GO" id="GO:0042351">
    <property type="term" value="P:'de novo' GDP-L-fucose biosynthetic process"/>
    <property type="evidence" value="ECO:0007669"/>
    <property type="project" value="UniProtKB-UniPathway"/>
</dbReference>
<name>A0A8E0RW34_9TREM</name>
<dbReference type="EMBL" id="LUCM01007668">
    <property type="protein sequence ID" value="KAA0189540.1"/>
    <property type="molecule type" value="Genomic_DNA"/>
</dbReference>
<dbReference type="Pfam" id="PF16363">
    <property type="entry name" value="GDP_Man_Dehyd"/>
    <property type="match status" value="1"/>
</dbReference>
<dbReference type="GO" id="GO:0008446">
    <property type="term" value="F:GDP-mannose 4,6-dehydratase activity"/>
    <property type="evidence" value="ECO:0007669"/>
    <property type="project" value="InterPro"/>
</dbReference>